<dbReference type="EMBL" id="VANU01000005">
    <property type="protein sequence ID" value="TLP37086.1"/>
    <property type="molecule type" value="Genomic_DNA"/>
</dbReference>
<dbReference type="Gene3D" id="1.20.120.30">
    <property type="entry name" value="Aspartate receptor, ligand-binding domain"/>
    <property type="match status" value="1"/>
</dbReference>
<comment type="similarity">
    <text evidence="2">Belongs to the methyl-accepting chemotaxis (MCP) protein family.</text>
</comment>
<dbReference type="GO" id="GO:0005886">
    <property type="term" value="C:plasma membrane"/>
    <property type="evidence" value="ECO:0007669"/>
    <property type="project" value="TreeGrafter"/>
</dbReference>
<keyword evidence="4" id="KW-0812">Transmembrane</keyword>
<gene>
    <name evidence="6" type="ORF">FDK22_12650</name>
</gene>
<proteinExistence type="inferred from homology"/>
<evidence type="ECO:0000256" key="4">
    <source>
        <dbReference type="SAM" id="Phobius"/>
    </source>
</evidence>
<dbReference type="GO" id="GO:0007165">
    <property type="term" value="P:signal transduction"/>
    <property type="evidence" value="ECO:0007669"/>
    <property type="project" value="UniProtKB-KW"/>
</dbReference>
<accession>A0A5R8XYX4</accession>
<dbReference type="PANTHER" id="PTHR43531:SF11">
    <property type="entry name" value="METHYL-ACCEPTING CHEMOTAXIS PROTEIN 3"/>
    <property type="match status" value="1"/>
</dbReference>
<sequence>MLKNLKLKNKMLLICCIIGIVFSGVLVYTYYAGDEVYDGLKEIEVNSISNKKKILEGDKALNEALVEIQEFETKTLVMMRKVREVNTAFQDWRIIVSREAALGENFFKQEQYIKLTKKIETILKEEKEKNYYKENDNYQQFIENAFFNNEKLKKESLSVFNTYKDNEAWEDMQPITINQLVEFNTKCIEATTETLAFVKLFSEELNKEIDKVKNHIQDAANLQKKVRVNTEEKIVEFSNHLTNKFLQNTKIVLIQFVISLFISCLLLFILSRIITTNLSELQKGLIEFFEYLQQKKEDCISLKVSGEDEFAQMNHMINENVKLIKEGKIKDEEVIAEVNEIINYSKEGIICYEVQKTANNKELEKLRVAINQYLNDSVEKFSGVVDILSEFTKGNFDAPNEMATKTYGIIGIILRQLNTVGFNTSEILATNKTNGEEIKNSNQELVNNAEYLSSLANQQATELEETAAAIEEVTEAIKANSNSSLEMKNKGEILKSVSIKGKELATNTVASMQEINEKVTSISEVIQVIDNIAFQTNILSLNAAVEAATAGESGKGFAVVAQEVRNLANRSADAAKDIKELVEKATAETSLGKANADQMIEGYGELSTEIEDTIAMINDVAHSTAEQGEAMNQINNAVNSLDKKTQQNAQVASQVKSKSAECLMISDEFIRVAEKTTFKKEALNIKTNVDLTFKINNLISEHLSYTQKVNKMVCGREEFDEDKIQKCNLHIFIGEMEEEENKIIDTDYWEDFKASHNKVHDIGFRCTKAEYKSVEQAKLLKELSVAVGDTIQHLRKLQTTQF</sequence>
<evidence type="ECO:0000313" key="7">
    <source>
        <dbReference type="Proteomes" id="UP000308901"/>
    </source>
</evidence>
<dbReference type="Gene3D" id="1.10.287.950">
    <property type="entry name" value="Methyl-accepting chemotaxis protein"/>
    <property type="match status" value="1"/>
</dbReference>
<keyword evidence="1" id="KW-0145">Chemotaxis</keyword>
<evidence type="ECO:0000259" key="5">
    <source>
        <dbReference type="PROSITE" id="PS50111"/>
    </source>
</evidence>
<dbReference type="GO" id="GO:0006935">
    <property type="term" value="P:chemotaxis"/>
    <property type="evidence" value="ECO:0007669"/>
    <property type="project" value="UniProtKB-KW"/>
</dbReference>
<keyword evidence="3" id="KW-0807">Transducer</keyword>
<dbReference type="InterPro" id="IPR004090">
    <property type="entry name" value="Chemotax_Me-accpt_rcpt"/>
</dbReference>
<dbReference type="SUPFAM" id="SSF58104">
    <property type="entry name" value="Methyl-accepting chemotaxis protein (MCP) signaling domain"/>
    <property type="match status" value="1"/>
</dbReference>
<dbReference type="SMART" id="SM00283">
    <property type="entry name" value="MA"/>
    <property type="match status" value="1"/>
</dbReference>
<dbReference type="Proteomes" id="UP000308901">
    <property type="component" value="Unassembled WGS sequence"/>
</dbReference>
<dbReference type="Pfam" id="PF00015">
    <property type="entry name" value="MCPsignal"/>
    <property type="match status" value="1"/>
</dbReference>
<dbReference type="GO" id="GO:0004888">
    <property type="term" value="F:transmembrane signaling receptor activity"/>
    <property type="evidence" value="ECO:0007669"/>
    <property type="project" value="InterPro"/>
</dbReference>
<dbReference type="InterPro" id="IPR004089">
    <property type="entry name" value="MCPsignal_dom"/>
</dbReference>
<comment type="caution">
    <text evidence="6">The sequence shown here is derived from an EMBL/GenBank/DDBJ whole genome shotgun (WGS) entry which is preliminary data.</text>
</comment>
<protein>
    <recommendedName>
        <fullName evidence="5">Methyl-accepting transducer domain-containing protein</fullName>
    </recommendedName>
</protein>
<evidence type="ECO:0000256" key="3">
    <source>
        <dbReference type="PROSITE-ProRule" id="PRU00284"/>
    </source>
</evidence>
<dbReference type="OrthoDB" id="9765776at2"/>
<dbReference type="InterPro" id="IPR051310">
    <property type="entry name" value="MCP_chemotaxis"/>
</dbReference>
<dbReference type="PANTHER" id="PTHR43531">
    <property type="entry name" value="PROTEIN ICFG"/>
    <property type="match status" value="1"/>
</dbReference>
<organism evidence="6 7">
    <name type="scientific">Arcobacter arenosus</name>
    <dbReference type="NCBI Taxonomy" id="2576037"/>
    <lineage>
        <taxon>Bacteria</taxon>
        <taxon>Pseudomonadati</taxon>
        <taxon>Campylobacterota</taxon>
        <taxon>Epsilonproteobacteria</taxon>
        <taxon>Campylobacterales</taxon>
        <taxon>Arcobacteraceae</taxon>
        <taxon>Arcobacter</taxon>
    </lineage>
</organism>
<name>A0A5R8XYX4_9BACT</name>
<dbReference type="AlphaFoldDB" id="A0A5R8XYX4"/>
<keyword evidence="4" id="KW-0472">Membrane</keyword>
<feature type="transmembrane region" description="Helical" evidence="4">
    <location>
        <begin position="252"/>
        <end position="274"/>
    </location>
</feature>
<dbReference type="PRINTS" id="PR00260">
    <property type="entry name" value="CHEMTRNSDUCR"/>
</dbReference>
<evidence type="ECO:0000313" key="6">
    <source>
        <dbReference type="EMBL" id="TLP37086.1"/>
    </source>
</evidence>
<evidence type="ECO:0000256" key="2">
    <source>
        <dbReference type="ARBA" id="ARBA00029447"/>
    </source>
</evidence>
<keyword evidence="4" id="KW-1133">Transmembrane helix</keyword>
<dbReference type="PROSITE" id="PS50111">
    <property type="entry name" value="CHEMOTAXIS_TRANSDUC_2"/>
    <property type="match status" value="1"/>
</dbReference>
<feature type="domain" description="Methyl-accepting transducer" evidence="5">
    <location>
        <begin position="434"/>
        <end position="663"/>
    </location>
</feature>
<dbReference type="RefSeq" id="WP_138153340.1">
    <property type="nucleotide sequence ID" value="NZ_VANU01000005.1"/>
</dbReference>
<feature type="transmembrane region" description="Helical" evidence="4">
    <location>
        <begin position="12"/>
        <end position="31"/>
    </location>
</feature>
<keyword evidence="7" id="KW-1185">Reference proteome</keyword>
<reference evidence="6 7" key="1">
    <citation type="submission" date="2019-05" db="EMBL/GenBank/DDBJ databases">
        <title>Arcobacter sp. nov., isolated from sea sediment.</title>
        <authorList>
            <person name="Kim W."/>
        </authorList>
    </citation>
    <scope>NUCLEOTIDE SEQUENCE [LARGE SCALE GENOMIC DNA]</scope>
    <source>
        <strain evidence="6 7">CAU 1517</strain>
    </source>
</reference>
<evidence type="ECO:0000256" key="1">
    <source>
        <dbReference type="ARBA" id="ARBA00022500"/>
    </source>
</evidence>